<evidence type="ECO:0000313" key="1">
    <source>
        <dbReference type="EMBL" id="TGN10044.1"/>
    </source>
</evidence>
<dbReference type="EMBL" id="RQHV01000049">
    <property type="protein sequence ID" value="TGN10044.1"/>
    <property type="molecule type" value="Genomic_DNA"/>
</dbReference>
<protein>
    <recommendedName>
        <fullName evidence="3">Lipoprotein</fullName>
    </recommendedName>
</protein>
<sequence>MNYIKTLVILSLIVFFAVTGCKNDKKEEVGDFSLENPITLLLLYSLISGPAACNARSDDGVAIAVPETGTYSICGNTGNAAPITFAKTGVNYSVVAESGSANYFSTRCSSTSRTLSVALTRTASGITSTIVSSGASTSATADLASDTTATYSMIGSGAPSLTCSGASVTPSLKDFRITFTAK</sequence>
<name>A0A4R9LRZ4_9LEPT</name>
<gene>
    <name evidence="1" type="ORF">EHS11_10810</name>
</gene>
<accession>A0A4R9LRZ4</accession>
<reference evidence="1" key="1">
    <citation type="journal article" date="2019" name="PLoS Negl. Trop. Dis.">
        <title>Revisiting the worldwide diversity of Leptospira species in the environment.</title>
        <authorList>
            <person name="Vincent A.T."/>
            <person name="Schiettekatte O."/>
            <person name="Bourhy P."/>
            <person name="Veyrier F.J."/>
            <person name="Picardeau M."/>
        </authorList>
    </citation>
    <scope>NUCLEOTIDE SEQUENCE [LARGE SCALE GENOMIC DNA]</scope>
    <source>
        <strain evidence="1">201400974</strain>
    </source>
</reference>
<dbReference type="AlphaFoldDB" id="A0A4R9LRZ4"/>
<evidence type="ECO:0000313" key="2">
    <source>
        <dbReference type="Proteomes" id="UP000298264"/>
    </source>
</evidence>
<evidence type="ECO:0008006" key="3">
    <source>
        <dbReference type="Google" id="ProtNLM"/>
    </source>
</evidence>
<proteinExistence type="predicted"/>
<dbReference type="RefSeq" id="WP_135764424.1">
    <property type="nucleotide sequence ID" value="NZ_RQHV01000049.1"/>
</dbReference>
<dbReference type="Proteomes" id="UP000298264">
    <property type="component" value="Unassembled WGS sequence"/>
</dbReference>
<dbReference type="OrthoDB" id="9947757at2"/>
<comment type="caution">
    <text evidence="1">The sequence shown here is derived from an EMBL/GenBank/DDBJ whole genome shotgun (WGS) entry which is preliminary data.</text>
</comment>
<organism evidence="1 2">
    <name type="scientific">Leptospira ilyithenensis</name>
    <dbReference type="NCBI Taxonomy" id="2484901"/>
    <lineage>
        <taxon>Bacteria</taxon>
        <taxon>Pseudomonadati</taxon>
        <taxon>Spirochaetota</taxon>
        <taxon>Spirochaetia</taxon>
        <taxon>Leptospirales</taxon>
        <taxon>Leptospiraceae</taxon>
        <taxon>Leptospira</taxon>
    </lineage>
</organism>
<dbReference type="PROSITE" id="PS51257">
    <property type="entry name" value="PROKAR_LIPOPROTEIN"/>
    <property type="match status" value="1"/>
</dbReference>
<keyword evidence="2" id="KW-1185">Reference proteome</keyword>